<organism evidence="1">
    <name type="scientific">marine metagenome</name>
    <dbReference type="NCBI Taxonomy" id="408172"/>
    <lineage>
        <taxon>unclassified sequences</taxon>
        <taxon>metagenomes</taxon>
        <taxon>ecological metagenomes</taxon>
    </lineage>
</organism>
<accession>A0A383BI38</accession>
<reference evidence="1" key="1">
    <citation type="submission" date="2018-05" db="EMBL/GenBank/DDBJ databases">
        <authorList>
            <person name="Lanie J.A."/>
            <person name="Ng W.-L."/>
            <person name="Kazmierczak K.M."/>
            <person name="Andrzejewski T.M."/>
            <person name="Davidsen T.M."/>
            <person name="Wayne K.J."/>
            <person name="Tettelin H."/>
            <person name="Glass J.I."/>
            <person name="Rusch D."/>
            <person name="Podicherti R."/>
            <person name="Tsui H.-C.T."/>
            <person name="Winkler M.E."/>
        </authorList>
    </citation>
    <scope>NUCLEOTIDE SEQUENCE</scope>
</reference>
<protein>
    <recommendedName>
        <fullName evidence="2">YlbF family regulator</fullName>
    </recommendedName>
</protein>
<dbReference type="AlphaFoldDB" id="A0A383BI38"/>
<proteinExistence type="predicted"/>
<name>A0A383BI38_9ZZZZ</name>
<dbReference type="InterPro" id="IPR010368">
    <property type="entry name" value="Com_YlbF"/>
</dbReference>
<dbReference type="Pfam" id="PF06133">
    <property type="entry name" value="Com_YlbF"/>
    <property type="match status" value="1"/>
</dbReference>
<evidence type="ECO:0008006" key="2">
    <source>
        <dbReference type="Google" id="ProtNLM"/>
    </source>
</evidence>
<dbReference type="SUPFAM" id="SSF158622">
    <property type="entry name" value="YheA/YmcA-like"/>
    <property type="match status" value="1"/>
</dbReference>
<dbReference type="EMBL" id="UINC01200619">
    <property type="protein sequence ID" value="SVE19584.1"/>
    <property type="molecule type" value="Genomic_DNA"/>
</dbReference>
<gene>
    <name evidence="1" type="ORF">METZ01_LOCUS472438</name>
</gene>
<evidence type="ECO:0000313" key="1">
    <source>
        <dbReference type="EMBL" id="SVE19584.1"/>
    </source>
</evidence>
<sequence length="149" mass="16692">METETQPTVATEPQTCLNLKPIAEGTNQLCEAIVGQKGFADLYKKIDAFINDEKLKYEYSMLNERGALLQQKQQAGAEISDEEIAGFEKLRDEFMAIPVATQFLEAQEEVQQVQDRIHQVIAKTFEVGRVPQSEDFDFCSDGFGSCGCE</sequence>
<dbReference type="InterPro" id="IPR023378">
    <property type="entry name" value="YheA/YmcA-like_dom_sf"/>
</dbReference>
<dbReference type="Gene3D" id="1.20.1500.10">
    <property type="entry name" value="YheA/YmcA-like"/>
    <property type="match status" value="1"/>
</dbReference>